<evidence type="ECO:0000256" key="1">
    <source>
        <dbReference type="SAM" id="MobiDB-lite"/>
    </source>
</evidence>
<reference evidence="2" key="1">
    <citation type="submission" date="2020-06" db="EMBL/GenBank/DDBJ databases">
        <authorList>
            <person name="Li T."/>
            <person name="Hu X."/>
            <person name="Zhang T."/>
            <person name="Song X."/>
            <person name="Zhang H."/>
            <person name="Dai N."/>
            <person name="Sheng W."/>
            <person name="Hou X."/>
            <person name="Wei L."/>
        </authorList>
    </citation>
    <scope>NUCLEOTIDE SEQUENCE</scope>
    <source>
        <strain evidence="2">G02</strain>
        <tissue evidence="2">Leaf</tissue>
    </source>
</reference>
<dbReference type="EMBL" id="JACGWJ010000018">
    <property type="protein sequence ID" value="KAL0349741.1"/>
    <property type="molecule type" value="Genomic_DNA"/>
</dbReference>
<dbReference type="AlphaFoldDB" id="A0AAW2P2M3"/>
<evidence type="ECO:0000313" key="2">
    <source>
        <dbReference type="EMBL" id="KAL0349741.1"/>
    </source>
</evidence>
<organism evidence="2">
    <name type="scientific">Sesamum radiatum</name>
    <name type="common">Black benniseed</name>
    <dbReference type="NCBI Taxonomy" id="300843"/>
    <lineage>
        <taxon>Eukaryota</taxon>
        <taxon>Viridiplantae</taxon>
        <taxon>Streptophyta</taxon>
        <taxon>Embryophyta</taxon>
        <taxon>Tracheophyta</taxon>
        <taxon>Spermatophyta</taxon>
        <taxon>Magnoliopsida</taxon>
        <taxon>eudicotyledons</taxon>
        <taxon>Gunneridae</taxon>
        <taxon>Pentapetalae</taxon>
        <taxon>asterids</taxon>
        <taxon>lamiids</taxon>
        <taxon>Lamiales</taxon>
        <taxon>Pedaliaceae</taxon>
        <taxon>Sesamum</taxon>
    </lineage>
</organism>
<reference evidence="2" key="2">
    <citation type="journal article" date="2024" name="Plant">
        <title>Genomic evolution and insights into agronomic trait innovations of Sesamum species.</title>
        <authorList>
            <person name="Miao H."/>
            <person name="Wang L."/>
            <person name="Qu L."/>
            <person name="Liu H."/>
            <person name="Sun Y."/>
            <person name="Le M."/>
            <person name="Wang Q."/>
            <person name="Wei S."/>
            <person name="Zheng Y."/>
            <person name="Lin W."/>
            <person name="Duan Y."/>
            <person name="Cao H."/>
            <person name="Xiong S."/>
            <person name="Wang X."/>
            <person name="Wei L."/>
            <person name="Li C."/>
            <person name="Ma Q."/>
            <person name="Ju M."/>
            <person name="Zhao R."/>
            <person name="Li G."/>
            <person name="Mu C."/>
            <person name="Tian Q."/>
            <person name="Mei H."/>
            <person name="Zhang T."/>
            <person name="Gao T."/>
            <person name="Zhang H."/>
        </authorList>
    </citation>
    <scope>NUCLEOTIDE SEQUENCE</scope>
    <source>
        <strain evidence="2">G02</strain>
    </source>
</reference>
<accession>A0AAW2P2M3</accession>
<protein>
    <submittedName>
        <fullName evidence="2">Uncharacterized protein</fullName>
    </submittedName>
</protein>
<name>A0AAW2P2M3_SESRA</name>
<feature type="compositionally biased region" description="Polar residues" evidence="1">
    <location>
        <begin position="33"/>
        <end position="44"/>
    </location>
</feature>
<comment type="caution">
    <text evidence="2">The sequence shown here is derived from an EMBL/GenBank/DDBJ whole genome shotgun (WGS) entry which is preliminary data.</text>
</comment>
<gene>
    <name evidence="2" type="ORF">Sradi_4123300</name>
</gene>
<proteinExistence type="predicted"/>
<feature type="region of interest" description="Disordered" evidence="1">
    <location>
        <begin position="30"/>
        <end position="71"/>
    </location>
</feature>
<sequence length="71" mass="6930">MARGGTGSSFSVGSLGASTGILVGISPRESDVSLATSREVSPSLDTRPPSLGTSSSIGSTVALGRTPTPLP</sequence>